<evidence type="ECO:0000313" key="1">
    <source>
        <dbReference type="EMBL" id="NYI42409.1"/>
    </source>
</evidence>
<keyword evidence="2" id="KW-1185">Reference proteome</keyword>
<dbReference type="AlphaFoldDB" id="A0A7Y9ZBP1"/>
<dbReference type="Proteomes" id="UP000547973">
    <property type="component" value="Unassembled WGS sequence"/>
</dbReference>
<name>A0A7Y9ZBP1_9MICO</name>
<protein>
    <submittedName>
        <fullName evidence="1">Uncharacterized protein</fullName>
    </submittedName>
</protein>
<reference evidence="1 2" key="1">
    <citation type="submission" date="2020-07" db="EMBL/GenBank/DDBJ databases">
        <title>Sequencing the genomes of 1000 actinobacteria strains.</title>
        <authorList>
            <person name="Klenk H.-P."/>
        </authorList>
    </citation>
    <scope>NUCLEOTIDE SEQUENCE [LARGE SCALE GENOMIC DNA]</scope>
    <source>
        <strain evidence="1 2">DSM 19970</strain>
    </source>
</reference>
<gene>
    <name evidence="1" type="ORF">BKA03_002528</name>
</gene>
<proteinExistence type="predicted"/>
<evidence type="ECO:0000313" key="2">
    <source>
        <dbReference type="Proteomes" id="UP000547973"/>
    </source>
</evidence>
<comment type="caution">
    <text evidence="1">The sequence shown here is derived from an EMBL/GenBank/DDBJ whole genome shotgun (WGS) entry which is preliminary data.</text>
</comment>
<sequence>MTDNSLFAIEGVDRVCVTRPLPHLPWPRFAVATGGQVLGVVLARVATQAGQVMRAALKDLALRLHGRSRVKGGAPV</sequence>
<dbReference type="EMBL" id="JACBZO010000001">
    <property type="protein sequence ID" value="NYI42409.1"/>
    <property type="molecule type" value="Genomic_DNA"/>
</dbReference>
<organism evidence="1 2">
    <name type="scientific">Demequina lutea</name>
    <dbReference type="NCBI Taxonomy" id="431489"/>
    <lineage>
        <taxon>Bacteria</taxon>
        <taxon>Bacillati</taxon>
        <taxon>Actinomycetota</taxon>
        <taxon>Actinomycetes</taxon>
        <taxon>Micrococcales</taxon>
        <taxon>Demequinaceae</taxon>
        <taxon>Demequina</taxon>
    </lineage>
</organism>
<accession>A0A7Y9ZBP1</accession>